<feature type="signal peptide" evidence="1">
    <location>
        <begin position="1"/>
        <end position="29"/>
    </location>
</feature>
<dbReference type="RefSeq" id="WP_145379712.1">
    <property type="nucleotide sequence ID" value="NZ_CP036276.1"/>
</dbReference>
<feature type="chain" id="PRO_5021869071" description="Carboxypeptidase regulatory-like domain-containing protein" evidence="1">
    <location>
        <begin position="30"/>
        <end position="357"/>
    </location>
</feature>
<name>A0A517ZX46_9PLAN</name>
<keyword evidence="3" id="KW-1185">Reference proteome</keyword>
<accession>A0A517ZX46</accession>
<sequence precursor="true">MNAARIQTKLVLISFVSCAITMATSSASADEPSTSPQIFLAKEEKNPEAQIKLSGLVRTADRKPVPVGTRLKYCSIYTFRRKGTTGITQAMWGNLGWRLGPNGRFSGAPFYGHAEGDTLTRVKYYLTASAPGYAPSWIGPLKAKPGDSLDDLDIVLKLGFEGRLKLTDSDGKPIVGVNLEMSYAGKQCPLLGKLKSGDDGMVIIPDCAQASIDVSIRHPGFQPSRFKVLLSPNKDLQHELLSARPTTGLVVSSETGEPIPGAKIQILEEQFVYPVLFGLSHVTCPHEYHFGDGPIVGSSDQQGRFTIDTFIDDLDYKLAVIAPGYKNGRLIKIQSGQKDLRVELELAPEEESSNNGL</sequence>
<evidence type="ECO:0000313" key="2">
    <source>
        <dbReference type="EMBL" id="QDU47069.1"/>
    </source>
</evidence>
<dbReference type="SUPFAM" id="SSF49464">
    <property type="entry name" value="Carboxypeptidase regulatory domain-like"/>
    <property type="match status" value="1"/>
</dbReference>
<organism evidence="2 3">
    <name type="scientific">Symmachiella dynata</name>
    <dbReference type="NCBI Taxonomy" id="2527995"/>
    <lineage>
        <taxon>Bacteria</taxon>
        <taxon>Pseudomonadati</taxon>
        <taxon>Planctomycetota</taxon>
        <taxon>Planctomycetia</taxon>
        <taxon>Planctomycetales</taxon>
        <taxon>Planctomycetaceae</taxon>
        <taxon>Symmachiella</taxon>
    </lineage>
</organism>
<dbReference type="AlphaFoldDB" id="A0A517ZX46"/>
<protein>
    <recommendedName>
        <fullName evidence="4">Carboxypeptidase regulatory-like domain-containing protein</fullName>
    </recommendedName>
</protein>
<proteinExistence type="predicted"/>
<dbReference type="KEGG" id="sdyn:Mal52_55970"/>
<keyword evidence="1" id="KW-0732">Signal</keyword>
<dbReference type="EMBL" id="CP036276">
    <property type="protein sequence ID" value="QDU47069.1"/>
    <property type="molecule type" value="Genomic_DNA"/>
</dbReference>
<dbReference type="InterPro" id="IPR008969">
    <property type="entry name" value="CarboxyPept-like_regulatory"/>
</dbReference>
<evidence type="ECO:0000256" key="1">
    <source>
        <dbReference type="SAM" id="SignalP"/>
    </source>
</evidence>
<evidence type="ECO:0000313" key="3">
    <source>
        <dbReference type="Proteomes" id="UP000319383"/>
    </source>
</evidence>
<dbReference type="Proteomes" id="UP000319383">
    <property type="component" value="Chromosome"/>
</dbReference>
<gene>
    <name evidence="2" type="ORF">Mal52_55970</name>
</gene>
<dbReference type="Gene3D" id="2.60.40.1120">
    <property type="entry name" value="Carboxypeptidase-like, regulatory domain"/>
    <property type="match status" value="1"/>
</dbReference>
<evidence type="ECO:0008006" key="4">
    <source>
        <dbReference type="Google" id="ProtNLM"/>
    </source>
</evidence>
<reference evidence="2 3" key="1">
    <citation type="submission" date="2019-02" db="EMBL/GenBank/DDBJ databases">
        <title>Deep-cultivation of Planctomycetes and their phenomic and genomic characterization uncovers novel biology.</title>
        <authorList>
            <person name="Wiegand S."/>
            <person name="Jogler M."/>
            <person name="Boedeker C."/>
            <person name="Pinto D."/>
            <person name="Vollmers J."/>
            <person name="Rivas-Marin E."/>
            <person name="Kohn T."/>
            <person name="Peeters S.H."/>
            <person name="Heuer A."/>
            <person name="Rast P."/>
            <person name="Oberbeckmann S."/>
            <person name="Bunk B."/>
            <person name="Jeske O."/>
            <person name="Meyerdierks A."/>
            <person name="Storesund J.E."/>
            <person name="Kallscheuer N."/>
            <person name="Luecker S."/>
            <person name="Lage O.M."/>
            <person name="Pohl T."/>
            <person name="Merkel B.J."/>
            <person name="Hornburger P."/>
            <person name="Mueller R.-W."/>
            <person name="Bruemmer F."/>
            <person name="Labrenz M."/>
            <person name="Spormann A.M."/>
            <person name="Op den Camp H."/>
            <person name="Overmann J."/>
            <person name="Amann R."/>
            <person name="Jetten M.S.M."/>
            <person name="Mascher T."/>
            <person name="Medema M.H."/>
            <person name="Devos D.P."/>
            <person name="Kaster A.-K."/>
            <person name="Ovreas L."/>
            <person name="Rohde M."/>
            <person name="Galperin M.Y."/>
            <person name="Jogler C."/>
        </authorList>
    </citation>
    <scope>NUCLEOTIDE SEQUENCE [LARGE SCALE GENOMIC DNA]</scope>
    <source>
        <strain evidence="2 3">Mal52</strain>
    </source>
</reference>